<dbReference type="InterPro" id="IPR011613">
    <property type="entry name" value="GH15-like"/>
</dbReference>
<feature type="domain" description="GH15-like" evidence="1">
    <location>
        <begin position="572"/>
        <end position="615"/>
    </location>
</feature>
<sequence>MTPNPTADVLPGPSPFPPIADYGFLSDCETTALVAPSGNVEWLCLPRMDSPSVFAALLDRGAGGFRVGPADLRVPAARRYLPGTMVLETSWGTPTGWIIVRDVLLMGPWHHDEDELSHTHRRAPTDYDASHVLLRTVRCVSGEMQITLDCEPIFDYGRKSARWEYTDRGYQQGVATAEGESLELRLTTDMRLGFEGGRAMARTLLKEGDTRFCALSWTMHEPPYTFQDAYHRLVWTAHHWQHWLARGAFPDHPWRRYLERSALTLKGLTFAPTGALIAAATTSLPETPRGDRNWDYRYAWVRDSTFALWGLYTLGFDWEADDFFWFIADVAERDEELQVMYGIDGERELDEYVLDHLSGYEGAKPVRVGNAAYRHRQNDVWGAVLDSFYIHTRSRDRLDERIWPILKRQVESVIRHWREPDRGIWEVRGEPRHFTSSKVMCWVAADRGARLARLREEPELAERWQVVADEIHADVCAHGVSERGVFKQHYDTDVLDASLLLIPLVRFLPPDDPRVRATVLAIADELTVDELVRRYETKSTDDGLNGEEGTFAICSFWLVSALTEIREHIRARRLCERVLSFASALGLYAEEIDPVTGRHLGNFPQAFTHLALINAVIHIIRAESEQTPPTSWPS</sequence>
<dbReference type="InterPro" id="IPR012341">
    <property type="entry name" value="6hp_glycosidase-like_sf"/>
</dbReference>
<dbReference type="GO" id="GO:0016787">
    <property type="term" value="F:hydrolase activity"/>
    <property type="evidence" value="ECO:0007669"/>
    <property type="project" value="UniProtKB-KW"/>
</dbReference>
<dbReference type="InterPro" id="IPR045582">
    <property type="entry name" value="Trehalase-like_N"/>
</dbReference>
<evidence type="ECO:0000259" key="2">
    <source>
        <dbReference type="Pfam" id="PF19291"/>
    </source>
</evidence>
<name>A0ABV5TPE7_9ACTN</name>
<evidence type="ECO:0000313" key="3">
    <source>
        <dbReference type="EMBL" id="MFB9680882.1"/>
    </source>
</evidence>
<comment type="caution">
    <text evidence="3">The sequence shown here is derived from an EMBL/GenBank/DDBJ whole genome shotgun (WGS) entry which is preliminary data.</text>
</comment>
<dbReference type="PANTHER" id="PTHR31616">
    <property type="entry name" value="TREHALASE"/>
    <property type="match status" value="1"/>
</dbReference>
<dbReference type="SUPFAM" id="SSF48208">
    <property type="entry name" value="Six-hairpin glycosidases"/>
    <property type="match status" value="1"/>
</dbReference>
<dbReference type="PANTHER" id="PTHR31616:SF10">
    <property type="entry name" value="TREHALASE"/>
    <property type="match status" value="1"/>
</dbReference>
<dbReference type="Gene3D" id="1.50.10.10">
    <property type="match status" value="1"/>
</dbReference>
<dbReference type="RefSeq" id="WP_386161946.1">
    <property type="nucleotide sequence ID" value="NZ_JBHMBS010000027.1"/>
</dbReference>
<keyword evidence="4" id="KW-1185">Reference proteome</keyword>
<dbReference type="InterPro" id="IPR008928">
    <property type="entry name" value="6-hairpin_glycosidase_sf"/>
</dbReference>
<organism evidence="3 4">
    <name type="scientific">Streptosporangium vulgare</name>
    <dbReference type="NCBI Taxonomy" id="46190"/>
    <lineage>
        <taxon>Bacteria</taxon>
        <taxon>Bacillati</taxon>
        <taxon>Actinomycetota</taxon>
        <taxon>Actinomycetes</taxon>
        <taxon>Streptosporangiales</taxon>
        <taxon>Streptosporangiaceae</taxon>
        <taxon>Streptosporangium</taxon>
    </lineage>
</organism>
<evidence type="ECO:0000259" key="1">
    <source>
        <dbReference type="Pfam" id="PF00723"/>
    </source>
</evidence>
<proteinExistence type="predicted"/>
<reference evidence="3 4" key="1">
    <citation type="submission" date="2024-09" db="EMBL/GenBank/DDBJ databases">
        <authorList>
            <person name="Sun Q."/>
            <person name="Mori K."/>
        </authorList>
    </citation>
    <scope>NUCLEOTIDE SEQUENCE [LARGE SCALE GENOMIC DNA]</scope>
    <source>
        <strain evidence="3 4">JCM 3028</strain>
    </source>
</reference>
<dbReference type="Pfam" id="PF00723">
    <property type="entry name" value="Glyco_hydro_15"/>
    <property type="match status" value="2"/>
</dbReference>
<gene>
    <name evidence="3" type="ORF">ACFFRH_35865</name>
</gene>
<accession>A0ABV5TPE7</accession>
<dbReference type="EMBL" id="JBHMBS010000027">
    <property type="protein sequence ID" value="MFB9680882.1"/>
    <property type="molecule type" value="Genomic_DNA"/>
</dbReference>
<protein>
    <submittedName>
        <fullName evidence="3">Glycoside hydrolase family 15 protein</fullName>
    </submittedName>
</protein>
<dbReference type="Proteomes" id="UP001589610">
    <property type="component" value="Unassembled WGS sequence"/>
</dbReference>
<feature type="domain" description="Trehalase-like N-terminal" evidence="2">
    <location>
        <begin position="17"/>
        <end position="92"/>
    </location>
</feature>
<dbReference type="Pfam" id="PF19291">
    <property type="entry name" value="TREH_N"/>
    <property type="match status" value="1"/>
</dbReference>
<keyword evidence="3" id="KW-0378">Hydrolase</keyword>
<feature type="domain" description="GH15-like" evidence="1">
    <location>
        <begin position="256"/>
        <end position="562"/>
    </location>
</feature>
<evidence type="ECO:0000313" key="4">
    <source>
        <dbReference type="Proteomes" id="UP001589610"/>
    </source>
</evidence>